<evidence type="ECO:0000259" key="1">
    <source>
        <dbReference type="PROSITE" id="PS51186"/>
    </source>
</evidence>
<dbReference type="GO" id="GO:0008999">
    <property type="term" value="F:protein-N-terminal-alanine acetyltransferase activity"/>
    <property type="evidence" value="ECO:0007669"/>
    <property type="project" value="TreeGrafter"/>
</dbReference>
<accession>A0A7X1J7H1</accession>
<dbReference type="PROSITE" id="PS51186">
    <property type="entry name" value="GNAT"/>
    <property type="match status" value="1"/>
</dbReference>
<feature type="domain" description="N-acetyltransferase" evidence="1">
    <location>
        <begin position="202"/>
        <end position="355"/>
    </location>
</feature>
<gene>
    <name evidence="2" type="ORF">H4N64_23730</name>
</gene>
<dbReference type="Proteomes" id="UP000584670">
    <property type="component" value="Unassembled WGS sequence"/>
</dbReference>
<proteinExistence type="predicted"/>
<keyword evidence="2" id="KW-0808">Transferase</keyword>
<dbReference type="Pfam" id="PF13302">
    <property type="entry name" value="Acetyltransf_3"/>
    <property type="match status" value="1"/>
</dbReference>
<comment type="caution">
    <text evidence="2">The sequence shown here is derived from an EMBL/GenBank/DDBJ whole genome shotgun (WGS) entry which is preliminary data.</text>
</comment>
<organism evidence="2 3">
    <name type="scientific">Streptomyces cupreus</name>
    <dbReference type="NCBI Taxonomy" id="2759956"/>
    <lineage>
        <taxon>Bacteria</taxon>
        <taxon>Bacillati</taxon>
        <taxon>Actinomycetota</taxon>
        <taxon>Actinomycetes</taxon>
        <taxon>Kitasatosporales</taxon>
        <taxon>Streptomycetaceae</taxon>
        <taxon>Streptomyces</taxon>
    </lineage>
</organism>
<sequence length="374" mass="40402">MRHMGEERVQEAVTGSVALLRTAVERDWDTVKAARSEWSCREAAIHIAYDLIIYAGRLAGRGRAAHVPLRIHPDDSAGNEGILQAIETTGALLTATIRTTPRHIRAHHPCPFHTANPEGFAALGVGEVLLHTYDIAEALGLTYEPPAELAEFALTRLLPHVQPGPTPWSTLLWATGRGELPGRAPVTSWYWINNLVIPAERLNLEGLTPAAAADLAAGGDGGYEWVRGGPYEGTREASGMLLKAYEAGVHRTEFGVFVLVRQEDDRAVGALGFHGAPDEDGRVEIGYDLAESARGNGYATEGLRALSKWALARDDVHTLLATIDHDNLPSQAVVTRAGFVRATSQEERAMGESREADGPLQVYVHTGGRPQDLS</sequence>
<dbReference type="AlphaFoldDB" id="A0A7X1J7H1"/>
<dbReference type="SUPFAM" id="SSF55729">
    <property type="entry name" value="Acyl-CoA N-acyltransferases (Nat)"/>
    <property type="match status" value="1"/>
</dbReference>
<dbReference type="InterPro" id="IPR051908">
    <property type="entry name" value="Ribosomal_N-acetyltransferase"/>
</dbReference>
<dbReference type="RefSeq" id="WP_186284432.1">
    <property type="nucleotide sequence ID" value="NZ_JACMSF010000027.1"/>
</dbReference>
<reference evidence="2 3" key="1">
    <citation type="submission" date="2020-08" db="EMBL/GenBank/DDBJ databases">
        <title>Streptomyces sp. PSKA01 genome sequencing and assembly.</title>
        <authorList>
            <person name="Mandal S."/>
            <person name="Maiti P.K."/>
            <person name="Das P."/>
        </authorList>
    </citation>
    <scope>NUCLEOTIDE SEQUENCE [LARGE SCALE GENOMIC DNA]</scope>
    <source>
        <strain evidence="2 3">PSKA01</strain>
    </source>
</reference>
<dbReference type="InterPro" id="IPR000182">
    <property type="entry name" value="GNAT_dom"/>
</dbReference>
<dbReference type="EMBL" id="JACMSF010000027">
    <property type="protein sequence ID" value="MBC2904562.1"/>
    <property type="molecule type" value="Genomic_DNA"/>
</dbReference>
<keyword evidence="3" id="KW-1185">Reference proteome</keyword>
<dbReference type="InterPro" id="IPR016181">
    <property type="entry name" value="Acyl_CoA_acyltransferase"/>
</dbReference>
<name>A0A7X1J7H1_9ACTN</name>
<evidence type="ECO:0000313" key="3">
    <source>
        <dbReference type="Proteomes" id="UP000584670"/>
    </source>
</evidence>
<dbReference type="Gene3D" id="3.40.630.30">
    <property type="match status" value="1"/>
</dbReference>
<evidence type="ECO:0000313" key="2">
    <source>
        <dbReference type="EMBL" id="MBC2904562.1"/>
    </source>
</evidence>
<protein>
    <submittedName>
        <fullName evidence="2">GNAT family N-acetyltransferase</fullName>
    </submittedName>
</protein>
<dbReference type="PANTHER" id="PTHR43441:SF6">
    <property type="entry name" value="N-ACETYLTRANSFERASE DOMAIN-CONTAINING PROTEIN"/>
    <property type="match status" value="1"/>
</dbReference>
<dbReference type="GO" id="GO:0005737">
    <property type="term" value="C:cytoplasm"/>
    <property type="evidence" value="ECO:0007669"/>
    <property type="project" value="TreeGrafter"/>
</dbReference>
<dbReference type="PANTHER" id="PTHR43441">
    <property type="entry name" value="RIBOSOMAL-PROTEIN-SERINE ACETYLTRANSFERASE"/>
    <property type="match status" value="1"/>
</dbReference>
<dbReference type="GO" id="GO:1990189">
    <property type="term" value="F:protein N-terminal-serine acetyltransferase activity"/>
    <property type="evidence" value="ECO:0007669"/>
    <property type="project" value="TreeGrafter"/>
</dbReference>